<keyword evidence="2" id="KW-0472">Membrane</keyword>
<feature type="compositionally biased region" description="Polar residues" evidence="1">
    <location>
        <begin position="167"/>
        <end position="176"/>
    </location>
</feature>
<dbReference type="SUPFAM" id="SSF53187">
    <property type="entry name" value="Zn-dependent exopeptidases"/>
    <property type="match status" value="1"/>
</dbReference>
<dbReference type="EMBL" id="CP020557">
    <property type="protein sequence ID" value="ARF69999.1"/>
    <property type="molecule type" value="Genomic_DNA"/>
</dbReference>
<dbReference type="Proteomes" id="UP000192727">
    <property type="component" value="Chromosome"/>
</dbReference>
<organism evidence="3 4">
    <name type="scientific">Paenibacillus larvae subsp. pulvifaciens</name>
    <dbReference type="NCBI Taxonomy" id="1477"/>
    <lineage>
        <taxon>Bacteria</taxon>
        <taxon>Bacillati</taxon>
        <taxon>Bacillota</taxon>
        <taxon>Bacilli</taxon>
        <taxon>Bacillales</taxon>
        <taxon>Paenibacillaceae</taxon>
        <taxon>Paenibacillus</taxon>
    </lineage>
</organism>
<dbReference type="Gene3D" id="3.40.630.40">
    <property type="entry name" value="Zn-dependent exopeptidases"/>
    <property type="match status" value="1"/>
</dbReference>
<feature type="compositionally biased region" description="Basic and acidic residues" evidence="1">
    <location>
        <begin position="123"/>
        <end position="133"/>
    </location>
</feature>
<evidence type="ECO:0000256" key="1">
    <source>
        <dbReference type="SAM" id="MobiDB-lite"/>
    </source>
</evidence>
<accession>A0A1V0UY09</accession>
<reference evidence="3 4" key="1">
    <citation type="submission" date="2017-03" db="EMBL/GenBank/DDBJ databases">
        <title>Paenibacillus larvae genome sequencing.</title>
        <authorList>
            <person name="Dingman D.W."/>
        </authorList>
    </citation>
    <scope>NUCLEOTIDE SEQUENCE [LARGE SCALE GENOMIC DNA]</scope>
    <source>
        <strain evidence="3 4">SAG 10367</strain>
    </source>
</reference>
<sequence>MKELIKIGKLYGLLMGGTAVFITVFSLFLAIVQPAWSRTPTSMMGQAASISSRFFWDMVSLEVPHMKSSKEPHTFTFGNVTSFLSKLVLNINPFDPITFVGAAIPGLNENGMILLYKGNSDPHEDYPIDHPQPDDLPDTEAQTNNGEAAGTPVPEATPGQGPEASRQPETTTQPQKNELPKRVLIYHSHNRESWIPDLPEGTEANAAFHPTKNVTELGTRLGRNLEEKGIGVIHSLEDYNAMYGENYKGSKSYQYSKKVVKEAMATEPGLSYLIDIHRDSGPRKSTTKTINGKDYAQLYFVVGLENPNWEKNQEFAKKIHTKLNDKYPGISKGIYGKDRKQGNGIYNQEISANSCLIEIGGVENNEEERNRTVDVLSEVFQELITEENKG</sequence>
<gene>
    <name evidence="3" type="ORF">B7C51_22345</name>
</gene>
<dbReference type="Pfam" id="PF07454">
    <property type="entry name" value="SpoIIP"/>
    <property type="match status" value="1"/>
</dbReference>
<feature type="region of interest" description="Disordered" evidence="1">
    <location>
        <begin position="123"/>
        <end position="181"/>
    </location>
</feature>
<evidence type="ECO:0000313" key="3">
    <source>
        <dbReference type="EMBL" id="ARF69999.1"/>
    </source>
</evidence>
<evidence type="ECO:0000313" key="4">
    <source>
        <dbReference type="Proteomes" id="UP000192727"/>
    </source>
</evidence>
<feature type="transmembrane region" description="Helical" evidence="2">
    <location>
        <begin position="12"/>
        <end position="36"/>
    </location>
</feature>
<dbReference type="AlphaFoldDB" id="A0A1V0UY09"/>
<proteinExistence type="predicted"/>
<dbReference type="InterPro" id="IPR010897">
    <property type="entry name" value="Spore_II_P"/>
</dbReference>
<evidence type="ECO:0008006" key="5">
    <source>
        <dbReference type="Google" id="ProtNLM"/>
    </source>
</evidence>
<evidence type="ECO:0000256" key="2">
    <source>
        <dbReference type="SAM" id="Phobius"/>
    </source>
</evidence>
<keyword evidence="2" id="KW-0812">Transmembrane</keyword>
<protein>
    <recommendedName>
        <fullName evidence="5">Stage II sporulation protein P</fullName>
    </recommendedName>
</protein>
<name>A0A1V0UY09_9BACL</name>
<dbReference type="NCBIfam" id="TIGR02867">
    <property type="entry name" value="spore_II_P"/>
    <property type="match status" value="1"/>
</dbReference>
<keyword evidence="2" id="KW-1133">Transmembrane helix</keyword>
<dbReference type="RefSeq" id="WP_083041290.1">
    <property type="nucleotide sequence ID" value="NZ_CP020557.1"/>
</dbReference>